<feature type="binding site" evidence="5">
    <location>
        <position position="136"/>
    </location>
    <ligand>
        <name>Mg(2+)</name>
        <dbReference type="ChEBI" id="CHEBI:18420"/>
    </ligand>
</feature>
<accession>A0A177SUT4</accession>
<reference evidence="7 8" key="1">
    <citation type="submission" date="2016-03" db="EMBL/GenBank/DDBJ databases">
        <title>Draft Genome Assembly of Pseudomonas putida strain CBF10-2.</title>
        <authorList>
            <person name="Iyer R.S."/>
            <person name="Damania A."/>
        </authorList>
    </citation>
    <scope>NUCLEOTIDE SEQUENCE [LARGE SCALE GENOMIC DNA]</scope>
    <source>
        <strain evidence="7 8">CBF10-2</strain>
    </source>
</reference>
<dbReference type="InterPro" id="IPR015813">
    <property type="entry name" value="Pyrv/PenolPyrv_kinase-like_dom"/>
</dbReference>
<comment type="cofactor">
    <cofactor evidence="1">
        <name>Mg(2+)</name>
        <dbReference type="ChEBI" id="CHEBI:18420"/>
    </cofactor>
</comment>
<evidence type="ECO:0000256" key="3">
    <source>
        <dbReference type="ARBA" id="ARBA00022842"/>
    </source>
</evidence>
<evidence type="ECO:0000259" key="6">
    <source>
        <dbReference type="Pfam" id="PF03328"/>
    </source>
</evidence>
<feature type="binding site" evidence="4">
    <location>
        <position position="59"/>
    </location>
    <ligand>
        <name>substrate</name>
    </ligand>
</feature>
<keyword evidence="3 5" id="KW-0460">Magnesium</keyword>
<evidence type="ECO:0000256" key="2">
    <source>
        <dbReference type="ARBA" id="ARBA00022723"/>
    </source>
</evidence>
<dbReference type="EMBL" id="LUCV01000004">
    <property type="protein sequence ID" value="OAI94767.1"/>
    <property type="molecule type" value="Genomic_DNA"/>
</dbReference>
<dbReference type="PIRSF" id="PIRSF015582">
    <property type="entry name" value="Cit_lyase_B"/>
    <property type="match status" value="1"/>
</dbReference>
<feature type="domain" description="HpcH/HpaI aldolase/citrate lyase" evidence="6">
    <location>
        <begin position="2"/>
        <end position="203"/>
    </location>
</feature>
<comment type="caution">
    <text evidence="7">The sequence shown here is derived from an EMBL/GenBank/DDBJ whole genome shotgun (WGS) entry which is preliminary data.</text>
</comment>
<dbReference type="InterPro" id="IPR040442">
    <property type="entry name" value="Pyrv_kinase-like_dom_sf"/>
</dbReference>
<dbReference type="InterPro" id="IPR005000">
    <property type="entry name" value="Aldolase/citrate-lyase_domain"/>
</dbReference>
<feature type="binding site" evidence="4">
    <location>
        <position position="110"/>
    </location>
    <ligand>
        <name>substrate</name>
    </ligand>
</feature>
<dbReference type="PANTHER" id="PTHR32308:SF10">
    <property type="entry name" value="CITRATE LYASE SUBUNIT BETA"/>
    <property type="match status" value="1"/>
</dbReference>
<dbReference type="RefSeq" id="WP_064301340.1">
    <property type="nucleotide sequence ID" value="NZ_LUCV01000004.1"/>
</dbReference>
<dbReference type="InterPro" id="IPR011206">
    <property type="entry name" value="Citrate_lyase_beta/mcl1/mcl2"/>
</dbReference>
<sequence length="261" mass="27274">MRSYLFVPGDRPERFGKALAAGADVVILDLEDAVAAPNKAQARDNVRRAVDDGAQVMLRVNGAGSQDFIDDLVLLRGLPLRGVMLPKAESAGPLGELAGVTDAPVIPLIESALGLWEVMTVARGPGVERLAFGSIDFQVDVGCDGSDEALLHARSRIVLASRVAGLQAPVDGVSVALDDEAVIAAESRRSRALGFAGKLCIHPRQVAVVNTAFSPTREELEWAARVVAACERSAGAAVSVDGAMVDLPVLLRARNLLALAG</sequence>
<dbReference type="GO" id="GO:0006107">
    <property type="term" value="P:oxaloacetate metabolic process"/>
    <property type="evidence" value="ECO:0007669"/>
    <property type="project" value="TreeGrafter"/>
</dbReference>
<feature type="binding site" evidence="5">
    <location>
        <position position="110"/>
    </location>
    <ligand>
        <name>Mg(2+)</name>
        <dbReference type="ChEBI" id="CHEBI:18420"/>
    </ligand>
</feature>
<dbReference type="SUPFAM" id="SSF51621">
    <property type="entry name" value="Phosphoenolpyruvate/pyruvate domain"/>
    <property type="match status" value="1"/>
</dbReference>
<protein>
    <submittedName>
        <fullName evidence="7">Aldolase</fullName>
    </submittedName>
</protein>
<evidence type="ECO:0000313" key="8">
    <source>
        <dbReference type="Proteomes" id="UP000077752"/>
    </source>
</evidence>
<dbReference type="PANTHER" id="PTHR32308">
    <property type="entry name" value="LYASE BETA SUBUNIT, PUTATIVE (AFU_ORTHOLOGUE AFUA_4G13030)-RELATED"/>
    <property type="match status" value="1"/>
</dbReference>
<dbReference type="Gene3D" id="3.20.20.60">
    <property type="entry name" value="Phosphoenolpyruvate-binding domains"/>
    <property type="match status" value="1"/>
</dbReference>
<keyword evidence="2 5" id="KW-0479">Metal-binding</keyword>
<name>A0A177SUT4_PSEPU</name>
<organism evidence="7 8">
    <name type="scientific">Pseudomonas putida</name>
    <name type="common">Arthrobacter siderocapsulatus</name>
    <dbReference type="NCBI Taxonomy" id="303"/>
    <lineage>
        <taxon>Bacteria</taxon>
        <taxon>Pseudomonadati</taxon>
        <taxon>Pseudomonadota</taxon>
        <taxon>Gammaproteobacteria</taxon>
        <taxon>Pseudomonadales</taxon>
        <taxon>Pseudomonadaceae</taxon>
        <taxon>Pseudomonas</taxon>
    </lineage>
</organism>
<dbReference type="GO" id="GO:0000287">
    <property type="term" value="F:magnesium ion binding"/>
    <property type="evidence" value="ECO:0007669"/>
    <property type="project" value="TreeGrafter"/>
</dbReference>
<dbReference type="AlphaFoldDB" id="A0A177SUT4"/>
<evidence type="ECO:0000256" key="1">
    <source>
        <dbReference type="ARBA" id="ARBA00001946"/>
    </source>
</evidence>
<gene>
    <name evidence="7" type="ORF">AYO28_06980</name>
</gene>
<evidence type="ECO:0000256" key="5">
    <source>
        <dbReference type="PIRSR" id="PIRSR015582-2"/>
    </source>
</evidence>
<dbReference type="Proteomes" id="UP000077752">
    <property type="component" value="Unassembled WGS sequence"/>
</dbReference>
<dbReference type="Pfam" id="PF03328">
    <property type="entry name" value="HpcH_HpaI"/>
    <property type="match status" value="1"/>
</dbReference>
<evidence type="ECO:0000256" key="4">
    <source>
        <dbReference type="PIRSR" id="PIRSR015582-1"/>
    </source>
</evidence>
<evidence type="ECO:0000313" key="7">
    <source>
        <dbReference type="EMBL" id="OAI94767.1"/>
    </source>
</evidence>
<dbReference type="GO" id="GO:0003824">
    <property type="term" value="F:catalytic activity"/>
    <property type="evidence" value="ECO:0007669"/>
    <property type="project" value="InterPro"/>
</dbReference>
<proteinExistence type="predicted"/>